<dbReference type="Proteomes" id="UP000236449">
    <property type="component" value="Unassembled WGS sequence"/>
</dbReference>
<protein>
    <recommendedName>
        <fullName evidence="3">Cytochrome oxidase Cu insertion factor (SCO1/SenC/PrrC family)</fullName>
    </recommendedName>
</protein>
<evidence type="ECO:0000313" key="2">
    <source>
        <dbReference type="Proteomes" id="UP000236449"/>
    </source>
</evidence>
<dbReference type="RefSeq" id="WP_102965806.1">
    <property type="nucleotide sequence ID" value="NZ_POSK01000003.1"/>
</dbReference>
<proteinExistence type="predicted"/>
<dbReference type="EMBL" id="POSK01000003">
    <property type="protein sequence ID" value="PNI05778.1"/>
    <property type="molecule type" value="Genomic_DNA"/>
</dbReference>
<accession>A0A2J8I5I3</accession>
<organism evidence="1 2">
    <name type="scientific">Vibrio diazotrophicus</name>
    <dbReference type="NCBI Taxonomy" id="685"/>
    <lineage>
        <taxon>Bacteria</taxon>
        <taxon>Pseudomonadati</taxon>
        <taxon>Pseudomonadota</taxon>
        <taxon>Gammaproteobacteria</taxon>
        <taxon>Vibrionales</taxon>
        <taxon>Vibrionaceae</taxon>
        <taxon>Vibrio</taxon>
    </lineage>
</organism>
<evidence type="ECO:0000313" key="1">
    <source>
        <dbReference type="EMBL" id="PNI05778.1"/>
    </source>
</evidence>
<evidence type="ECO:0008006" key="3">
    <source>
        <dbReference type="Google" id="ProtNLM"/>
    </source>
</evidence>
<sequence length="181" mass="20184">MMNSKTKGRLMLLAIVLFFALPAVVAKTVLTNHWYQSGVTNKGVLIEPRITLSSLGLGTSTQDKLWRVGYVVPKQCDEQCQQHIYMLMQSHTALGKEQGRVEPVLLIEPESDIQSVEYISVEKFAINQAFMAAIESSEIVIVDPLGQLVMHYPKTDPSQLVMQSKSVLADLRKLLKLSRVG</sequence>
<name>A0A2J8I5I3_VIBDI</name>
<dbReference type="OrthoDB" id="9785445at2"/>
<comment type="caution">
    <text evidence="1">The sequence shown here is derived from an EMBL/GenBank/DDBJ whole genome shotgun (WGS) entry which is preliminary data.</text>
</comment>
<reference evidence="1 2" key="1">
    <citation type="submission" date="2018-01" db="EMBL/GenBank/DDBJ databases">
        <title>Draft genome sequences of six Vibrio diazotrophicus strains isolated from deep-sea sediments of the Baltic Sea.</title>
        <authorList>
            <person name="Castillo D."/>
            <person name="Vandieken V."/>
            <person name="Chiang O."/>
            <person name="Middelboe M."/>
        </authorList>
    </citation>
    <scope>NUCLEOTIDE SEQUENCE [LARGE SCALE GENOMIC DNA]</scope>
    <source>
        <strain evidence="1 2">60.27F</strain>
    </source>
</reference>
<gene>
    <name evidence="1" type="ORF">C1N32_06705</name>
</gene>
<dbReference type="AlphaFoldDB" id="A0A2J8I5I3"/>